<organism evidence="1 4">
    <name type="scientific">Peronospora belbahrii</name>
    <dbReference type="NCBI Taxonomy" id="622444"/>
    <lineage>
        <taxon>Eukaryota</taxon>
        <taxon>Sar</taxon>
        <taxon>Stramenopiles</taxon>
        <taxon>Oomycota</taxon>
        <taxon>Peronosporomycetes</taxon>
        <taxon>Peronosporales</taxon>
        <taxon>Peronosporaceae</taxon>
        <taxon>Peronospora</taxon>
    </lineage>
</organism>
<evidence type="ECO:0000313" key="2">
    <source>
        <dbReference type="EMBL" id="CAH0518112.1"/>
    </source>
</evidence>
<evidence type="ECO:0000313" key="3">
    <source>
        <dbReference type="Proteomes" id="UP001158986"/>
    </source>
</evidence>
<protein>
    <submittedName>
        <fullName evidence="1">Uncharacterized protein</fullName>
    </submittedName>
</protein>
<sequence>MWSLQRILYERKTQRFVDNMIHKYSNIRLSENTKAIARKRRRIEATGAREHKIKQGPYYGNHGERSTSSCCQTESARSLRLSVKVFGFEQSQLEKRHKQQQPHQDETHFYHWRMSETLTESEYGSGMSTSRLIRLVEEEEDDNNTCLLASPRTPAFDSVVATSQAVDTNERGYSNSSSVCIELTTTCMTNQLELSGCPSVSLSVAEESGSTSSSSSPTISTTEALLPRLRPTAPVHCVVPNCCDFFTSPHPHYPKEVIGMAKSDESLHSIPIPTNSTTTSAATIITQGTENERGSDQERGAEYANDSNVAQNSDEFEMWDYVCPQYARRNCANEWV</sequence>
<gene>
    <name evidence="2" type="ORF">PBS001_LOCUS4697</name>
    <name evidence="1" type="ORF">PBS003_LOCUS8887</name>
</gene>
<keyword evidence="3" id="KW-1185">Reference proteome</keyword>
<name>A0AAU9LQW4_9STRA</name>
<dbReference type="EMBL" id="CAKLCB010000256">
    <property type="protein sequence ID" value="CAH0518112.1"/>
    <property type="molecule type" value="Genomic_DNA"/>
</dbReference>
<evidence type="ECO:0000313" key="4">
    <source>
        <dbReference type="Proteomes" id="UP001160483"/>
    </source>
</evidence>
<dbReference type="Proteomes" id="UP001158986">
    <property type="component" value="Unassembled WGS sequence"/>
</dbReference>
<proteinExistence type="predicted"/>
<accession>A0AAU9LQW4</accession>
<dbReference type="AlphaFoldDB" id="A0AAU9LQW4"/>
<dbReference type="EMBL" id="CAKKTJ010000333">
    <property type="protein sequence ID" value="CAH0482291.1"/>
    <property type="molecule type" value="Genomic_DNA"/>
</dbReference>
<dbReference type="Proteomes" id="UP001160483">
    <property type="component" value="Unassembled WGS sequence"/>
</dbReference>
<reference evidence="1 3" key="1">
    <citation type="submission" date="2021-11" db="EMBL/GenBank/DDBJ databases">
        <authorList>
            <person name="Islam A."/>
            <person name="Islam S."/>
            <person name="Flora M.S."/>
            <person name="Rahman M."/>
            <person name="Ziaur R.M."/>
            <person name="Epstein J.H."/>
            <person name="Hassan M."/>
            <person name="Klassen M."/>
            <person name="Woodard K."/>
            <person name="Webb A."/>
            <person name="Webby R.J."/>
            <person name="El Zowalaty M.E."/>
        </authorList>
    </citation>
    <scope>NUCLEOTIDE SEQUENCE</scope>
    <source>
        <strain evidence="2">Pbs1</strain>
        <strain evidence="1">Pbs3</strain>
    </source>
</reference>
<evidence type="ECO:0000313" key="1">
    <source>
        <dbReference type="EMBL" id="CAH0482291.1"/>
    </source>
</evidence>
<comment type="caution">
    <text evidence="1">The sequence shown here is derived from an EMBL/GenBank/DDBJ whole genome shotgun (WGS) entry which is preliminary data.</text>
</comment>